<evidence type="ECO:0000259" key="1">
    <source>
        <dbReference type="PROSITE" id="PS50994"/>
    </source>
</evidence>
<proteinExistence type="predicted"/>
<accession>A0A6J8AZC8</accession>
<dbReference type="InterPro" id="IPR012337">
    <property type="entry name" value="RNaseH-like_sf"/>
</dbReference>
<dbReference type="PANTHER" id="PTHR37984">
    <property type="entry name" value="PROTEIN CBG26694"/>
    <property type="match status" value="1"/>
</dbReference>
<dbReference type="PANTHER" id="PTHR37984:SF15">
    <property type="entry name" value="INTEGRASE CATALYTIC DOMAIN-CONTAINING PROTEIN"/>
    <property type="match status" value="1"/>
</dbReference>
<evidence type="ECO:0000313" key="3">
    <source>
        <dbReference type="Proteomes" id="UP000507470"/>
    </source>
</evidence>
<feature type="domain" description="Integrase catalytic" evidence="1">
    <location>
        <begin position="44"/>
        <end position="197"/>
    </location>
</feature>
<protein>
    <recommendedName>
        <fullName evidence="1">Integrase catalytic domain-containing protein</fullName>
    </recommendedName>
</protein>
<reference evidence="2 3" key="1">
    <citation type="submission" date="2020-06" db="EMBL/GenBank/DDBJ databases">
        <authorList>
            <person name="Li R."/>
            <person name="Bekaert M."/>
        </authorList>
    </citation>
    <scope>NUCLEOTIDE SEQUENCE [LARGE SCALE GENOMIC DNA]</scope>
    <source>
        <strain evidence="3">wild</strain>
    </source>
</reference>
<dbReference type="EMBL" id="CACVKT020002232">
    <property type="protein sequence ID" value="CAC5376835.1"/>
    <property type="molecule type" value="Genomic_DNA"/>
</dbReference>
<dbReference type="InterPro" id="IPR036397">
    <property type="entry name" value="RNaseH_sf"/>
</dbReference>
<gene>
    <name evidence="2" type="ORF">MCOR_13334</name>
</gene>
<dbReference type="Proteomes" id="UP000507470">
    <property type="component" value="Unassembled WGS sequence"/>
</dbReference>
<dbReference type="InterPro" id="IPR001584">
    <property type="entry name" value="Integrase_cat-core"/>
</dbReference>
<sequence length="197" mass="22715">MNLQFWNMGHTYEKLKELQNKDEDVGPILRWKISGKKSCDNDMHSNSPATRHYYHLRDSLVFQDGLLFRKFEKQNNTGQYLQLKSEVEIFAIQDQTAATCANHISNDVICRCGCPLSLHSDQGRNFESDIFKELYELLEIRTTRTSSRNPKGNGQCERFNRAVLGMIKSYIKGEPNGTEIWVVLLGHTEPHPMNPLP</sequence>
<name>A0A6J8AZC8_MYTCO</name>
<keyword evidence="3" id="KW-1185">Reference proteome</keyword>
<organism evidence="2 3">
    <name type="scientific">Mytilus coruscus</name>
    <name type="common">Sea mussel</name>
    <dbReference type="NCBI Taxonomy" id="42192"/>
    <lineage>
        <taxon>Eukaryota</taxon>
        <taxon>Metazoa</taxon>
        <taxon>Spiralia</taxon>
        <taxon>Lophotrochozoa</taxon>
        <taxon>Mollusca</taxon>
        <taxon>Bivalvia</taxon>
        <taxon>Autobranchia</taxon>
        <taxon>Pteriomorphia</taxon>
        <taxon>Mytilida</taxon>
        <taxon>Mytiloidea</taxon>
        <taxon>Mytilidae</taxon>
        <taxon>Mytilinae</taxon>
        <taxon>Mytilus</taxon>
    </lineage>
</organism>
<dbReference type="PROSITE" id="PS50994">
    <property type="entry name" value="INTEGRASE"/>
    <property type="match status" value="1"/>
</dbReference>
<dbReference type="GO" id="GO:0015074">
    <property type="term" value="P:DNA integration"/>
    <property type="evidence" value="ECO:0007669"/>
    <property type="project" value="InterPro"/>
</dbReference>
<dbReference type="SUPFAM" id="SSF53098">
    <property type="entry name" value="Ribonuclease H-like"/>
    <property type="match status" value="1"/>
</dbReference>
<dbReference type="GO" id="GO:0003676">
    <property type="term" value="F:nucleic acid binding"/>
    <property type="evidence" value="ECO:0007669"/>
    <property type="project" value="InterPro"/>
</dbReference>
<dbReference type="AlphaFoldDB" id="A0A6J8AZC8"/>
<dbReference type="InterPro" id="IPR050951">
    <property type="entry name" value="Retrovirus_Pol_polyprotein"/>
</dbReference>
<dbReference type="Gene3D" id="3.30.420.10">
    <property type="entry name" value="Ribonuclease H-like superfamily/Ribonuclease H"/>
    <property type="match status" value="1"/>
</dbReference>
<dbReference type="OrthoDB" id="6134983at2759"/>
<evidence type="ECO:0000313" key="2">
    <source>
        <dbReference type="EMBL" id="CAC5376835.1"/>
    </source>
</evidence>